<feature type="compositionally biased region" description="Basic and acidic residues" evidence="1">
    <location>
        <begin position="1"/>
        <end position="20"/>
    </location>
</feature>
<sequence length="139" mass="15547">SSRAREHSAKPLLVKTRDAQELTATSTTTQTDHHPNWPPPNLTLARPVKRKRCMYPLLDQLIIRLPFLFSALLCSTLLCYALSDTNTLTLIVSVPQSSQINKSPTHGFEPRASGLSFSRIKENYHSSFSGGFAIRHKCL</sequence>
<organism evidence="3 4">
    <name type="scientific">Thalassiosira oceanica</name>
    <name type="common">Marine diatom</name>
    <dbReference type="NCBI Taxonomy" id="159749"/>
    <lineage>
        <taxon>Eukaryota</taxon>
        <taxon>Sar</taxon>
        <taxon>Stramenopiles</taxon>
        <taxon>Ochrophyta</taxon>
        <taxon>Bacillariophyta</taxon>
        <taxon>Coscinodiscophyceae</taxon>
        <taxon>Thalassiosirophycidae</taxon>
        <taxon>Thalassiosirales</taxon>
        <taxon>Thalassiosiraceae</taxon>
        <taxon>Thalassiosira</taxon>
    </lineage>
</organism>
<keyword evidence="2" id="KW-0812">Transmembrane</keyword>
<keyword evidence="4" id="KW-1185">Reference proteome</keyword>
<dbReference type="Proteomes" id="UP000266841">
    <property type="component" value="Unassembled WGS sequence"/>
</dbReference>
<keyword evidence="2" id="KW-1133">Transmembrane helix</keyword>
<dbReference type="AlphaFoldDB" id="K0SYD2"/>
<name>K0SYD2_THAOC</name>
<dbReference type="EMBL" id="AGNL01009229">
    <property type="protein sequence ID" value="EJK69994.1"/>
    <property type="molecule type" value="Genomic_DNA"/>
</dbReference>
<evidence type="ECO:0000313" key="3">
    <source>
        <dbReference type="EMBL" id="EJK69994.1"/>
    </source>
</evidence>
<keyword evidence="2" id="KW-0472">Membrane</keyword>
<proteinExistence type="predicted"/>
<feature type="non-terminal residue" evidence="3">
    <location>
        <position position="1"/>
    </location>
</feature>
<evidence type="ECO:0000256" key="2">
    <source>
        <dbReference type="SAM" id="Phobius"/>
    </source>
</evidence>
<evidence type="ECO:0000313" key="4">
    <source>
        <dbReference type="Proteomes" id="UP000266841"/>
    </source>
</evidence>
<reference evidence="3 4" key="1">
    <citation type="journal article" date="2012" name="Genome Biol.">
        <title>Genome and low-iron response of an oceanic diatom adapted to chronic iron limitation.</title>
        <authorList>
            <person name="Lommer M."/>
            <person name="Specht M."/>
            <person name="Roy A.S."/>
            <person name="Kraemer L."/>
            <person name="Andreson R."/>
            <person name="Gutowska M.A."/>
            <person name="Wolf J."/>
            <person name="Bergner S.V."/>
            <person name="Schilhabel M.B."/>
            <person name="Klostermeier U.C."/>
            <person name="Beiko R.G."/>
            <person name="Rosenstiel P."/>
            <person name="Hippler M."/>
            <person name="Laroche J."/>
        </authorList>
    </citation>
    <scope>NUCLEOTIDE SEQUENCE [LARGE SCALE GENOMIC DNA]</scope>
    <source>
        <strain evidence="3 4">CCMP1005</strain>
    </source>
</reference>
<feature type="region of interest" description="Disordered" evidence="1">
    <location>
        <begin position="1"/>
        <end position="43"/>
    </location>
</feature>
<gene>
    <name evidence="3" type="ORF">THAOC_08688</name>
</gene>
<protein>
    <submittedName>
        <fullName evidence="3">Uncharacterized protein</fullName>
    </submittedName>
</protein>
<feature type="transmembrane region" description="Helical" evidence="2">
    <location>
        <begin position="61"/>
        <end position="83"/>
    </location>
</feature>
<evidence type="ECO:0000256" key="1">
    <source>
        <dbReference type="SAM" id="MobiDB-lite"/>
    </source>
</evidence>
<accession>K0SYD2</accession>
<comment type="caution">
    <text evidence="3">The sequence shown here is derived from an EMBL/GenBank/DDBJ whole genome shotgun (WGS) entry which is preliminary data.</text>
</comment>